<dbReference type="CDD" id="cd17352">
    <property type="entry name" value="MFS_MCT_SLC16"/>
    <property type="match status" value="1"/>
</dbReference>
<dbReference type="PANTHER" id="PTHR11360:SF234">
    <property type="entry name" value="MFS-TYPE TRANSPORTER DBAD-RELATED"/>
    <property type="match status" value="1"/>
</dbReference>
<accession>A0A7C8UQ50</accession>
<dbReference type="InterPro" id="IPR011701">
    <property type="entry name" value="MFS"/>
</dbReference>
<feature type="region of interest" description="Disordered" evidence="3">
    <location>
        <begin position="579"/>
        <end position="614"/>
    </location>
</feature>
<feature type="transmembrane region" description="Helical" evidence="4">
    <location>
        <begin position="348"/>
        <end position="365"/>
    </location>
</feature>
<feature type="compositionally biased region" description="Basic and acidic residues" evidence="3">
    <location>
        <begin position="692"/>
        <end position="702"/>
    </location>
</feature>
<comment type="caution">
    <text evidence="6">The sequence shown here is derived from an EMBL/GenBank/DDBJ whole genome shotgun (WGS) entry which is preliminary data.</text>
</comment>
<feature type="transmembrane region" description="Helical" evidence="4">
    <location>
        <begin position="385"/>
        <end position="405"/>
    </location>
</feature>
<comment type="subcellular location">
    <subcellularLocation>
        <location evidence="1">Membrane</location>
        <topology evidence="1">Multi-pass membrane protein</topology>
    </subcellularLocation>
</comment>
<keyword evidence="4" id="KW-1133">Transmembrane helix</keyword>
<organism evidence="6 7">
    <name type="scientific">Orbilia oligospora</name>
    <name type="common">Nematode-trapping fungus</name>
    <name type="synonym">Arthrobotrys oligospora</name>
    <dbReference type="NCBI Taxonomy" id="2813651"/>
    <lineage>
        <taxon>Eukaryota</taxon>
        <taxon>Fungi</taxon>
        <taxon>Dikarya</taxon>
        <taxon>Ascomycota</taxon>
        <taxon>Pezizomycotina</taxon>
        <taxon>Orbiliomycetes</taxon>
        <taxon>Orbiliales</taxon>
        <taxon>Orbiliaceae</taxon>
        <taxon>Orbilia</taxon>
    </lineage>
</organism>
<feature type="transmembrane region" description="Helical" evidence="4">
    <location>
        <begin position="122"/>
        <end position="143"/>
    </location>
</feature>
<feature type="transmembrane region" description="Helical" evidence="4">
    <location>
        <begin position="417"/>
        <end position="437"/>
    </location>
</feature>
<feature type="region of interest" description="Disordered" evidence="3">
    <location>
        <begin position="531"/>
        <end position="562"/>
    </location>
</feature>
<evidence type="ECO:0000256" key="4">
    <source>
        <dbReference type="SAM" id="Phobius"/>
    </source>
</evidence>
<feature type="compositionally biased region" description="Basic and acidic residues" evidence="3">
    <location>
        <begin position="448"/>
        <end position="471"/>
    </location>
</feature>
<dbReference type="InterPro" id="IPR036259">
    <property type="entry name" value="MFS_trans_sf"/>
</dbReference>
<feature type="compositionally biased region" description="Low complexity" evidence="3">
    <location>
        <begin position="586"/>
        <end position="614"/>
    </location>
</feature>
<reference evidence="6 7" key="1">
    <citation type="submission" date="2019-06" db="EMBL/GenBank/DDBJ databases">
        <authorList>
            <person name="Palmer J.M."/>
        </authorList>
    </citation>
    <scope>NUCLEOTIDE SEQUENCE [LARGE SCALE GENOMIC DNA]</scope>
    <source>
        <strain evidence="6 7">TWF106</strain>
    </source>
</reference>
<feature type="region of interest" description="Disordered" evidence="3">
    <location>
        <begin position="675"/>
        <end position="702"/>
    </location>
</feature>
<feature type="transmembrane region" description="Helical" evidence="4">
    <location>
        <begin position="214"/>
        <end position="234"/>
    </location>
</feature>
<dbReference type="Gene3D" id="1.20.1250.20">
    <property type="entry name" value="MFS general substrate transporter like domains"/>
    <property type="match status" value="2"/>
</dbReference>
<evidence type="ECO:0000256" key="2">
    <source>
        <dbReference type="ARBA" id="ARBA00006727"/>
    </source>
</evidence>
<feature type="compositionally biased region" description="Low complexity" evidence="3">
    <location>
        <begin position="474"/>
        <end position="484"/>
    </location>
</feature>
<evidence type="ECO:0000256" key="1">
    <source>
        <dbReference type="ARBA" id="ARBA00004141"/>
    </source>
</evidence>
<evidence type="ECO:0000313" key="7">
    <source>
        <dbReference type="Proteomes" id="UP000472727"/>
    </source>
</evidence>
<feature type="transmembrane region" description="Helical" evidence="4">
    <location>
        <begin position="183"/>
        <end position="202"/>
    </location>
</feature>
<dbReference type="Proteomes" id="UP000472727">
    <property type="component" value="Unassembled WGS sequence"/>
</dbReference>
<proteinExistence type="inferred from homology"/>
<dbReference type="InterPro" id="IPR050327">
    <property type="entry name" value="Proton-linked_MCT"/>
</dbReference>
<keyword evidence="4" id="KW-0472">Membrane</keyword>
<feature type="domain" description="Major facilitator superfamily (MFS) profile" evidence="5">
    <location>
        <begin position="55"/>
        <end position="440"/>
    </location>
</feature>
<dbReference type="Pfam" id="PF07690">
    <property type="entry name" value="MFS_1"/>
    <property type="match status" value="1"/>
</dbReference>
<evidence type="ECO:0000259" key="5">
    <source>
        <dbReference type="PROSITE" id="PS50850"/>
    </source>
</evidence>
<feature type="transmembrane region" description="Helical" evidence="4">
    <location>
        <begin position="155"/>
        <end position="177"/>
    </location>
</feature>
<dbReference type="PANTHER" id="PTHR11360">
    <property type="entry name" value="MONOCARBOXYLATE TRANSPORTER"/>
    <property type="match status" value="1"/>
</dbReference>
<dbReference type="GO" id="GO:0016020">
    <property type="term" value="C:membrane"/>
    <property type="evidence" value="ECO:0007669"/>
    <property type="project" value="UniProtKB-SubCell"/>
</dbReference>
<sequence>MPTASASTSLGEIDIDKELRLPHDVAPSTTDTENVNPGLSDGMDAPIPPDGGTKAWTQVFGSFFLFFASWGFVNSFGVYQNYYATEHLKGVPASNISWIGSIQAFLLMFVGVLTGPLYDKGYFRYLACTGCFLVVLGIMMTSISTTYWQVLLSQGFCIGLGTGFLFVPSVAVIAGYFTMKRSFAVGLGSTGGSVGGIVYSVAFRSMVDTIGFGWATRILGFMTMVLLIGSISIMKPLQYPAGPRSLFLPSAFKQLSYTFTAVALMITFMGLYIPYFHIQGYAAEYIGLNKGLSYQLLTIMNIASIFGRTIPSIVADKLGPINIMIPSAFGTAVMGFSWIGMKSAPSTIVFAILYGFLSGTVVSLPPTTIASMGGKQSEVGTRLGMAFTFAAMGLLTGNPVAGTLIDIPNRKFRGAQVLCGGLVTAGMGLFVTAKLLMEKKVIEEGRVGGEDIDGVDERPEGEGEGEKKQDAQDSATISSITTPASERRQSLPKTLTIDPAAAKKTAAEALSAAVLQGIPNIFDEIANTATTNSISSPVTPKSGKRRACSDDDDDTDDLDSRPTKLRVLDQTLTSPASVAPVAPMFGRGSSNSSGGSSAVISPTKLTNNSPSSSLSTTATTLAAAANALTKPAISVPTSIFPGFDIDPILRDPEFEAQLEDDDETAEDTLRMFTHAEQQLFSPPLSDGDSEKEDSGSRNNEEFLREAAAEAWKLQLEEEIKAAA</sequence>
<feature type="transmembrane region" description="Helical" evidence="4">
    <location>
        <begin position="296"/>
        <end position="315"/>
    </location>
</feature>
<protein>
    <recommendedName>
        <fullName evidence="5">Major facilitator superfamily (MFS) profile domain-containing protein</fullName>
    </recommendedName>
</protein>
<feature type="transmembrane region" description="Helical" evidence="4">
    <location>
        <begin position="96"/>
        <end position="116"/>
    </location>
</feature>
<gene>
    <name evidence="6" type="ORF">TWF106_007090</name>
</gene>
<name>A0A7C8UQ50_ORBOL</name>
<feature type="transmembrane region" description="Helical" evidence="4">
    <location>
        <begin position="63"/>
        <end position="84"/>
    </location>
</feature>
<feature type="region of interest" description="Disordered" evidence="3">
    <location>
        <begin position="448"/>
        <end position="494"/>
    </location>
</feature>
<dbReference type="SUPFAM" id="SSF103473">
    <property type="entry name" value="MFS general substrate transporter"/>
    <property type="match status" value="1"/>
</dbReference>
<dbReference type="PROSITE" id="PS50850">
    <property type="entry name" value="MFS"/>
    <property type="match status" value="1"/>
</dbReference>
<feature type="transmembrane region" description="Helical" evidence="4">
    <location>
        <begin position="254"/>
        <end position="275"/>
    </location>
</feature>
<evidence type="ECO:0000313" key="6">
    <source>
        <dbReference type="EMBL" id="KAF3219247.1"/>
    </source>
</evidence>
<dbReference type="EMBL" id="WIWS01000037">
    <property type="protein sequence ID" value="KAF3219247.1"/>
    <property type="molecule type" value="Genomic_DNA"/>
</dbReference>
<keyword evidence="4" id="KW-0812">Transmembrane</keyword>
<dbReference type="InterPro" id="IPR020846">
    <property type="entry name" value="MFS_dom"/>
</dbReference>
<feature type="transmembrane region" description="Helical" evidence="4">
    <location>
        <begin position="321"/>
        <end position="341"/>
    </location>
</feature>
<dbReference type="AlphaFoldDB" id="A0A7C8UQ50"/>
<evidence type="ECO:0000256" key="3">
    <source>
        <dbReference type="SAM" id="MobiDB-lite"/>
    </source>
</evidence>
<comment type="similarity">
    <text evidence="2">Belongs to the major facilitator superfamily. Monocarboxylate porter (TC 2.A.1.13) family.</text>
</comment>
<dbReference type="GO" id="GO:0022857">
    <property type="term" value="F:transmembrane transporter activity"/>
    <property type="evidence" value="ECO:0007669"/>
    <property type="project" value="InterPro"/>
</dbReference>